<gene>
    <name evidence="3" type="ordered locus">Entcl_3026</name>
</gene>
<dbReference type="PANTHER" id="PTHR33420">
    <property type="entry name" value="FIMBRIAL SUBUNIT ELFA-RELATED"/>
    <property type="match status" value="1"/>
</dbReference>
<dbReference type="PANTHER" id="PTHR33420:SF27">
    <property type="entry name" value="PROTEIN FIMG"/>
    <property type="match status" value="1"/>
</dbReference>
<dbReference type="Proteomes" id="UP000006872">
    <property type="component" value="Chromosome"/>
</dbReference>
<feature type="domain" description="Fimbrial-type adhesion" evidence="2">
    <location>
        <begin position="19"/>
        <end position="162"/>
    </location>
</feature>
<dbReference type="InterPro" id="IPR050263">
    <property type="entry name" value="Bact_Fimbrial_Adh_Pro"/>
</dbReference>
<evidence type="ECO:0000256" key="1">
    <source>
        <dbReference type="SAM" id="SignalP"/>
    </source>
</evidence>
<dbReference type="AlphaFoldDB" id="E3G305"/>
<organism evidence="3 4">
    <name type="scientific">Enterobacter lignolyticus (strain SCF1)</name>
    <dbReference type="NCBI Taxonomy" id="701347"/>
    <lineage>
        <taxon>Bacteria</taxon>
        <taxon>Pseudomonadati</taxon>
        <taxon>Pseudomonadota</taxon>
        <taxon>Gammaproteobacteria</taxon>
        <taxon>Enterobacterales</taxon>
        <taxon>Enterobacteriaceae</taxon>
        <taxon>Pluralibacter</taxon>
    </lineage>
</organism>
<reference evidence="3 4" key="2">
    <citation type="journal article" date="2011" name="Stand. Genomic Sci.">
        <title>Complete genome sequence of 'Enterobacter lignolyticus' SCF1.</title>
        <authorList>
            <person name="Deangelis K.M."/>
            <person name="D'Haeseleer P."/>
            <person name="Chivian D."/>
            <person name="Fortney J.L."/>
            <person name="Khudyakov J."/>
            <person name="Simmons B."/>
            <person name="Woo H."/>
            <person name="Arkin A.P."/>
            <person name="Davenport K.W."/>
            <person name="Goodwin L."/>
            <person name="Chen A."/>
            <person name="Ivanova N."/>
            <person name="Kyrpides N.C."/>
            <person name="Mavromatis K."/>
            <person name="Woyke T."/>
            <person name="Hazen T.C."/>
        </authorList>
    </citation>
    <scope>NUCLEOTIDE SEQUENCE [LARGE SCALE GENOMIC DNA]</scope>
    <source>
        <strain evidence="3 4">SCF1</strain>
    </source>
</reference>
<dbReference type="eggNOG" id="COG3539">
    <property type="taxonomic scope" value="Bacteria"/>
</dbReference>
<reference evidence="4" key="1">
    <citation type="submission" date="2010-10" db="EMBL/GenBank/DDBJ databases">
        <title>Complete sequence of Enterobacter cloacae SCF1.</title>
        <authorList>
            <consortium name="US DOE Joint Genome Institute"/>
            <person name="Lucas S."/>
            <person name="Copeland A."/>
            <person name="Lapidus A."/>
            <person name="Cheng J.-F."/>
            <person name="Bruce D."/>
            <person name="Goodwin L."/>
            <person name="Pitluck S."/>
            <person name="Davenport K."/>
            <person name="Detter J.C."/>
            <person name="Han C."/>
            <person name="Tapia R."/>
            <person name="Land M."/>
            <person name="Hauser L."/>
            <person name="Chang Y.-J."/>
            <person name="Jeffries C."/>
            <person name="Kyrpides N."/>
            <person name="Ivanova N."/>
            <person name="Mikhailova N."/>
            <person name="DeAngelis K."/>
            <person name="Arkin A.P."/>
            <person name="Chivian D."/>
            <person name="Edwards B."/>
            <person name="Woo H."/>
            <person name="Hazen T.C."/>
            <person name="Woyke T."/>
        </authorList>
    </citation>
    <scope>NUCLEOTIDE SEQUENCE [LARGE SCALE GENOMIC DNA]</scope>
    <source>
        <strain evidence="4">SCF1</strain>
    </source>
</reference>
<sequence length="162" mass="16958">MLTVCTLLLCASASAIDVQMTGNIYANTCAVDGASQSLTVDLGQDSASNFSSIGDTGEWKDFDLTLSQCPATVTLATAQFKGQADGKHPNKFANTGTAGGLALELADRQDKILLAPQASFSVLVNQSDHTADFPLSARYYATSEPVTAGTFSATVQVTFTYQ</sequence>
<dbReference type="InterPro" id="IPR036937">
    <property type="entry name" value="Adhesion_dom_fimbrial_sf"/>
</dbReference>
<feature type="signal peptide" evidence="1">
    <location>
        <begin position="1"/>
        <end position="15"/>
    </location>
</feature>
<dbReference type="STRING" id="701347.Entcl_3026"/>
<dbReference type="Pfam" id="PF00419">
    <property type="entry name" value="Fimbrial"/>
    <property type="match status" value="1"/>
</dbReference>
<dbReference type="GO" id="GO:0043709">
    <property type="term" value="P:cell adhesion involved in single-species biofilm formation"/>
    <property type="evidence" value="ECO:0007669"/>
    <property type="project" value="TreeGrafter"/>
</dbReference>
<dbReference type="InterPro" id="IPR008966">
    <property type="entry name" value="Adhesion_dom_sf"/>
</dbReference>
<dbReference type="GO" id="GO:0009289">
    <property type="term" value="C:pilus"/>
    <property type="evidence" value="ECO:0007669"/>
    <property type="project" value="InterPro"/>
</dbReference>
<dbReference type="SUPFAM" id="SSF49401">
    <property type="entry name" value="Bacterial adhesins"/>
    <property type="match status" value="1"/>
</dbReference>
<accession>E3G305</accession>
<evidence type="ECO:0000313" key="4">
    <source>
        <dbReference type="Proteomes" id="UP000006872"/>
    </source>
</evidence>
<proteinExistence type="predicted"/>
<feature type="chain" id="PRO_5011977162" evidence="1">
    <location>
        <begin position="16"/>
        <end position="162"/>
    </location>
</feature>
<dbReference type="InterPro" id="IPR000259">
    <property type="entry name" value="Adhesion_dom_fimbrial"/>
</dbReference>
<dbReference type="EMBL" id="CP002272">
    <property type="protein sequence ID" value="ADO49272.1"/>
    <property type="molecule type" value="Genomic_DNA"/>
</dbReference>
<keyword evidence="1" id="KW-0732">Signal</keyword>
<dbReference type="HOGENOM" id="CLU_088965_6_3_6"/>
<dbReference type="KEGG" id="esc:Entcl_3026"/>
<dbReference type="Gene3D" id="2.60.40.1090">
    <property type="entry name" value="Fimbrial-type adhesion domain"/>
    <property type="match status" value="1"/>
</dbReference>
<name>E3G305_ENTLS</name>
<evidence type="ECO:0000313" key="3">
    <source>
        <dbReference type="EMBL" id="ADO49272.1"/>
    </source>
</evidence>
<protein>
    <submittedName>
        <fullName evidence="3">Fimbrial protein domain-containing protein</fullName>
    </submittedName>
</protein>
<evidence type="ECO:0000259" key="2">
    <source>
        <dbReference type="Pfam" id="PF00419"/>
    </source>
</evidence>
<keyword evidence="4" id="KW-1185">Reference proteome</keyword>